<sequence length="232" mass="23880">MTTTLVTGANKGIGREVTRRLIAAGHDVYLGARDLNRGRQAAQELGATFVRLDVTDDASVRAALSTIRAQRGQLDVLVNNAGVPDNTADVADISGDVARDVMDVNVAGVVRVTQAALGLLRDSTNPVVVNVSSGLGSFAANTDPARPESSTPLVVYAASKAALAMLTLKYSQAVPEVKFNLACPGLTATDFAAGFPGAQPVEDAVGVIVRLASIGRDGPSGTVEENDGPLGW</sequence>
<accession>A0ABP9PB09</accession>
<evidence type="ECO:0000256" key="2">
    <source>
        <dbReference type="ARBA" id="ARBA00022857"/>
    </source>
</evidence>
<evidence type="ECO:0000313" key="5">
    <source>
        <dbReference type="EMBL" id="GAA5143727.1"/>
    </source>
</evidence>
<evidence type="ECO:0000256" key="3">
    <source>
        <dbReference type="ARBA" id="ARBA00023002"/>
    </source>
</evidence>
<dbReference type="PANTHER" id="PTHR43490:SF99">
    <property type="entry name" value="SHORT-CHAIN DEHYDROGENASE_REDUCTASE"/>
    <property type="match status" value="1"/>
</dbReference>
<dbReference type="InterPro" id="IPR002347">
    <property type="entry name" value="SDR_fam"/>
</dbReference>
<dbReference type="RefSeq" id="WP_345455116.1">
    <property type="nucleotide sequence ID" value="NZ_BAABKG010000001.1"/>
</dbReference>
<dbReference type="PRINTS" id="PR00080">
    <property type="entry name" value="SDRFAMILY"/>
</dbReference>
<keyword evidence="2" id="KW-0521">NADP</keyword>
<comment type="caution">
    <text evidence="5">The sequence shown here is derived from an EMBL/GenBank/DDBJ whole genome shotgun (WGS) entry which is preliminary data.</text>
</comment>
<evidence type="ECO:0000256" key="1">
    <source>
        <dbReference type="ARBA" id="ARBA00006484"/>
    </source>
</evidence>
<name>A0ABP9PB09_9ACTN</name>
<dbReference type="Proteomes" id="UP001500221">
    <property type="component" value="Unassembled WGS sequence"/>
</dbReference>
<evidence type="ECO:0000256" key="4">
    <source>
        <dbReference type="RuleBase" id="RU000363"/>
    </source>
</evidence>
<dbReference type="InterPro" id="IPR036291">
    <property type="entry name" value="NAD(P)-bd_dom_sf"/>
</dbReference>
<comment type="similarity">
    <text evidence="1 4">Belongs to the short-chain dehydrogenases/reductases (SDR) family.</text>
</comment>
<dbReference type="PRINTS" id="PR00081">
    <property type="entry name" value="GDHRDH"/>
</dbReference>
<proteinExistence type="inferred from homology"/>
<dbReference type="SUPFAM" id="SSF51735">
    <property type="entry name" value="NAD(P)-binding Rossmann-fold domains"/>
    <property type="match status" value="1"/>
</dbReference>
<organism evidence="5 6">
    <name type="scientific">Nocardioides marinquilinus</name>
    <dbReference type="NCBI Taxonomy" id="1210400"/>
    <lineage>
        <taxon>Bacteria</taxon>
        <taxon>Bacillati</taxon>
        <taxon>Actinomycetota</taxon>
        <taxon>Actinomycetes</taxon>
        <taxon>Propionibacteriales</taxon>
        <taxon>Nocardioidaceae</taxon>
        <taxon>Nocardioides</taxon>
    </lineage>
</organism>
<reference evidence="6" key="1">
    <citation type="journal article" date="2019" name="Int. J. Syst. Evol. Microbiol.">
        <title>The Global Catalogue of Microorganisms (GCM) 10K type strain sequencing project: providing services to taxonomists for standard genome sequencing and annotation.</title>
        <authorList>
            <consortium name="The Broad Institute Genomics Platform"/>
            <consortium name="The Broad Institute Genome Sequencing Center for Infectious Disease"/>
            <person name="Wu L."/>
            <person name="Ma J."/>
        </authorList>
    </citation>
    <scope>NUCLEOTIDE SEQUENCE [LARGE SCALE GENOMIC DNA]</scope>
    <source>
        <strain evidence="6">JCM 18459</strain>
    </source>
</reference>
<dbReference type="EMBL" id="BAABKG010000001">
    <property type="protein sequence ID" value="GAA5143727.1"/>
    <property type="molecule type" value="Genomic_DNA"/>
</dbReference>
<dbReference type="Pfam" id="PF00106">
    <property type="entry name" value="adh_short"/>
    <property type="match status" value="1"/>
</dbReference>
<gene>
    <name evidence="5" type="ORF">GCM10023340_09830</name>
</gene>
<dbReference type="Gene3D" id="3.40.50.720">
    <property type="entry name" value="NAD(P)-binding Rossmann-like Domain"/>
    <property type="match status" value="1"/>
</dbReference>
<dbReference type="PROSITE" id="PS00061">
    <property type="entry name" value="ADH_SHORT"/>
    <property type="match status" value="1"/>
</dbReference>
<protein>
    <submittedName>
        <fullName evidence="5">SDR family NAD(P)-dependent oxidoreductase</fullName>
    </submittedName>
</protein>
<evidence type="ECO:0000313" key="6">
    <source>
        <dbReference type="Proteomes" id="UP001500221"/>
    </source>
</evidence>
<dbReference type="PANTHER" id="PTHR43490">
    <property type="entry name" value="(+)-NEOMENTHOL DEHYDROGENASE"/>
    <property type="match status" value="1"/>
</dbReference>
<dbReference type="InterPro" id="IPR020904">
    <property type="entry name" value="Sc_DH/Rdtase_CS"/>
</dbReference>
<keyword evidence="6" id="KW-1185">Reference proteome</keyword>
<keyword evidence="3" id="KW-0560">Oxidoreductase</keyword>